<dbReference type="EMBL" id="CP069025">
    <property type="protein sequence ID" value="QRC93615.1"/>
    <property type="molecule type" value="Genomic_DNA"/>
</dbReference>
<dbReference type="VEuPathDB" id="FungiDB:JI435_404220"/>
<gene>
    <name evidence="1" type="ORF">JI435_404220</name>
</gene>
<dbReference type="Proteomes" id="UP000663193">
    <property type="component" value="Chromosome 3"/>
</dbReference>
<keyword evidence="2" id="KW-1185">Reference proteome</keyword>
<sequence>MPRRLWQAVDNKATPPTRLPLSGLYHITSHAYSHSSDLNRASLRRPCLSSMARHDRVLRSPRHSPSLVFSTVLNTVRVALLGATSGRIISTLTSSIQADHLHHCPRPSCVFP</sequence>
<name>A0A7U2HVP5_PHANO</name>
<evidence type="ECO:0000313" key="2">
    <source>
        <dbReference type="Proteomes" id="UP000663193"/>
    </source>
</evidence>
<evidence type="ECO:0000313" key="1">
    <source>
        <dbReference type="EMBL" id="QRC93615.1"/>
    </source>
</evidence>
<accession>A0A7U2HVP5</accession>
<dbReference type="AlphaFoldDB" id="A0A7U2HVP5"/>
<protein>
    <submittedName>
        <fullName evidence="1">Uncharacterized protein</fullName>
    </submittedName>
</protein>
<proteinExistence type="predicted"/>
<reference evidence="2" key="1">
    <citation type="journal article" date="2021" name="BMC Genomics">
        <title>Chromosome-level genome assembly and manually-curated proteome of model necrotroph Parastagonospora nodorum Sn15 reveals a genome-wide trove of candidate effector homologs, and redundancy of virulence-related functions within an accessory chromosome.</title>
        <authorList>
            <person name="Bertazzoni S."/>
            <person name="Jones D.A.B."/>
            <person name="Phan H.T."/>
            <person name="Tan K.-C."/>
            <person name="Hane J.K."/>
        </authorList>
    </citation>
    <scope>NUCLEOTIDE SEQUENCE [LARGE SCALE GENOMIC DNA]</scope>
    <source>
        <strain evidence="2">SN15 / ATCC MYA-4574 / FGSC 10173)</strain>
    </source>
</reference>
<organism evidence="1 2">
    <name type="scientific">Phaeosphaeria nodorum (strain SN15 / ATCC MYA-4574 / FGSC 10173)</name>
    <name type="common">Glume blotch fungus</name>
    <name type="synonym">Parastagonospora nodorum</name>
    <dbReference type="NCBI Taxonomy" id="321614"/>
    <lineage>
        <taxon>Eukaryota</taxon>
        <taxon>Fungi</taxon>
        <taxon>Dikarya</taxon>
        <taxon>Ascomycota</taxon>
        <taxon>Pezizomycotina</taxon>
        <taxon>Dothideomycetes</taxon>
        <taxon>Pleosporomycetidae</taxon>
        <taxon>Pleosporales</taxon>
        <taxon>Pleosporineae</taxon>
        <taxon>Phaeosphaeriaceae</taxon>
        <taxon>Parastagonospora</taxon>
    </lineage>
</organism>